<feature type="domain" description="Helicase ATP-binding" evidence="12">
    <location>
        <begin position="956"/>
        <end position="1124"/>
    </location>
</feature>
<dbReference type="InterPro" id="IPR001650">
    <property type="entry name" value="Helicase_C-like"/>
</dbReference>
<feature type="chain" id="PRO_5014658021" description="ATP-dependent DNA helicase" evidence="11">
    <location>
        <begin position="18"/>
        <end position="1592"/>
    </location>
</feature>
<comment type="similarity">
    <text evidence="2 9">Belongs to the DEAD box helicase family. DEAH subfamily. FANCM sub-subfamily.</text>
</comment>
<reference evidence="14 15" key="1">
    <citation type="submission" date="2017-10" db="EMBL/GenBank/DDBJ databases">
        <title>A novel species of cold-tolerant Malassezia isolated from bats.</title>
        <authorList>
            <person name="Lorch J.M."/>
            <person name="Palmer J.M."/>
            <person name="Vanderwolf K.J."/>
            <person name="Schmidt K.Z."/>
            <person name="Verant M.L."/>
            <person name="Weller T.J."/>
            <person name="Blehert D.S."/>
        </authorList>
    </citation>
    <scope>NUCLEOTIDE SEQUENCE [LARGE SCALE GENOMIC DNA]</scope>
    <source>
        <strain evidence="14 15">NWHC:44797-103</strain>
    </source>
</reference>
<dbReference type="SMART" id="SM00487">
    <property type="entry name" value="DEXDc"/>
    <property type="match status" value="1"/>
</dbReference>
<feature type="compositionally biased region" description="Polar residues" evidence="10">
    <location>
        <begin position="620"/>
        <end position="639"/>
    </location>
</feature>
<dbReference type="GO" id="GO:0043138">
    <property type="term" value="F:3'-5' DNA helicase activity"/>
    <property type="evidence" value="ECO:0007669"/>
    <property type="project" value="InterPro"/>
</dbReference>
<dbReference type="GO" id="GO:0009378">
    <property type="term" value="F:four-way junction helicase activity"/>
    <property type="evidence" value="ECO:0007669"/>
    <property type="project" value="TreeGrafter"/>
</dbReference>
<keyword evidence="5" id="KW-0347">Helicase</keyword>
<feature type="compositionally biased region" description="Basic and acidic residues" evidence="10">
    <location>
        <begin position="552"/>
        <end position="564"/>
    </location>
</feature>
<comment type="catalytic activity">
    <reaction evidence="8 9">
        <text>ATP + H2O = ADP + phosphate + H(+)</text>
        <dbReference type="Rhea" id="RHEA:13065"/>
        <dbReference type="ChEBI" id="CHEBI:15377"/>
        <dbReference type="ChEBI" id="CHEBI:15378"/>
        <dbReference type="ChEBI" id="CHEBI:30616"/>
        <dbReference type="ChEBI" id="CHEBI:43474"/>
        <dbReference type="ChEBI" id="CHEBI:456216"/>
        <dbReference type="EC" id="3.6.4.12"/>
    </reaction>
</comment>
<feature type="compositionally biased region" description="Low complexity" evidence="10">
    <location>
        <begin position="1555"/>
        <end position="1566"/>
    </location>
</feature>
<dbReference type="InterPro" id="IPR039686">
    <property type="entry name" value="FANCM/Mph1-like_ID"/>
</dbReference>
<dbReference type="Pfam" id="PF00271">
    <property type="entry name" value="Helicase_C"/>
    <property type="match status" value="1"/>
</dbReference>
<feature type="region of interest" description="Disordered" evidence="10">
    <location>
        <begin position="549"/>
        <end position="571"/>
    </location>
</feature>
<evidence type="ECO:0000259" key="12">
    <source>
        <dbReference type="PROSITE" id="PS51192"/>
    </source>
</evidence>
<feature type="region of interest" description="Disordered" evidence="10">
    <location>
        <begin position="98"/>
        <end position="128"/>
    </location>
</feature>
<feature type="compositionally biased region" description="Polar residues" evidence="10">
    <location>
        <begin position="1528"/>
        <end position="1539"/>
    </location>
</feature>
<feature type="compositionally biased region" description="Acidic residues" evidence="10">
    <location>
        <begin position="43"/>
        <end position="55"/>
    </location>
</feature>
<dbReference type="Pfam" id="PF03666">
    <property type="entry name" value="NPR3"/>
    <property type="match status" value="1"/>
</dbReference>
<dbReference type="SMART" id="SM00490">
    <property type="entry name" value="HELICc"/>
    <property type="match status" value="1"/>
</dbReference>
<protein>
    <recommendedName>
        <fullName evidence="9">ATP-dependent DNA helicase</fullName>
        <ecNumber evidence="9">3.6.4.12</ecNumber>
    </recommendedName>
</protein>
<dbReference type="GO" id="GO:0032007">
    <property type="term" value="P:negative regulation of TOR signaling"/>
    <property type="evidence" value="ECO:0007669"/>
    <property type="project" value="InterPro"/>
</dbReference>
<dbReference type="PANTHER" id="PTHR14025">
    <property type="entry name" value="FANCONI ANEMIA GROUP M FANCM FAMILY MEMBER"/>
    <property type="match status" value="1"/>
</dbReference>
<evidence type="ECO:0000256" key="6">
    <source>
        <dbReference type="ARBA" id="ARBA00022840"/>
    </source>
</evidence>
<proteinExistence type="inferred from homology"/>
<dbReference type="PROSITE" id="PS51192">
    <property type="entry name" value="HELICASE_ATP_BIND_1"/>
    <property type="match status" value="1"/>
</dbReference>
<feature type="compositionally biased region" description="Basic and acidic residues" evidence="10">
    <location>
        <begin position="1516"/>
        <end position="1526"/>
    </location>
</feature>
<evidence type="ECO:0000256" key="1">
    <source>
        <dbReference type="ARBA" id="ARBA00004123"/>
    </source>
</evidence>
<dbReference type="InterPro" id="IPR056603">
    <property type="entry name" value="HTH_NPRL3"/>
</dbReference>
<feature type="domain" description="Helicase C-terminal" evidence="13">
    <location>
        <begin position="1269"/>
        <end position="1457"/>
    </location>
</feature>
<dbReference type="EMBL" id="KZ454993">
    <property type="protein sequence ID" value="PKI82764.1"/>
    <property type="molecule type" value="Genomic_DNA"/>
</dbReference>
<dbReference type="GO" id="GO:0016887">
    <property type="term" value="F:ATP hydrolysis activity"/>
    <property type="evidence" value="ECO:0007669"/>
    <property type="project" value="RHEA"/>
</dbReference>
<feature type="region of interest" description="Disordered" evidence="10">
    <location>
        <begin position="42"/>
        <end position="75"/>
    </location>
</feature>
<feature type="region of interest" description="Disordered" evidence="10">
    <location>
        <begin position="1516"/>
        <end position="1592"/>
    </location>
</feature>
<dbReference type="InterPro" id="IPR005365">
    <property type="entry name" value="Npr3"/>
</dbReference>
<gene>
    <name evidence="14" type="primary">MPH1</name>
    <name evidence="14" type="ORF">MVES_003165</name>
</gene>
<dbReference type="EC" id="3.6.4.12" evidence="9"/>
<accession>A0A2N1J896</accession>
<feature type="signal peptide" evidence="11">
    <location>
        <begin position="1"/>
        <end position="17"/>
    </location>
</feature>
<evidence type="ECO:0000259" key="13">
    <source>
        <dbReference type="PROSITE" id="PS51194"/>
    </source>
</evidence>
<evidence type="ECO:0000256" key="4">
    <source>
        <dbReference type="ARBA" id="ARBA00022801"/>
    </source>
</evidence>
<keyword evidence="6" id="KW-0067">ATP-binding</keyword>
<evidence type="ECO:0000256" key="11">
    <source>
        <dbReference type="SAM" id="SignalP"/>
    </source>
</evidence>
<dbReference type="InterPro" id="IPR044749">
    <property type="entry name" value="FANCM_DEXDc"/>
</dbReference>
<keyword evidence="3" id="KW-0547">Nucleotide-binding</keyword>
<feature type="region of interest" description="Disordered" evidence="10">
    <location>
        <begin position="588"/>
        <end position="642"/>
    </location>
</feature>
<dbReference type="InterPro" id="IPR027417">
    <property type="entry name" value="P-loop_NTPase"/>
</dbReference>
<keyword evidence="4" id="KW-0378">Hydrolase</keyword>
<dbReference type="GO" id="GO:0000400">
    <property type="term" value="F:four-way junction DNA binding"/>
    <property type="evidence" value="ECO:0007669"/>
    <property type="project" value="TreeGrafter"/>
</dbReference>
<keyword evidence="7" id="KW-0539">Nucleus</keyword>
<name>A0A2N1J896_9BASI</name>
<evidence type="ECO:0000256" key="8">
    <source>
        <dbReference type="ARBA" id="ARBA00047995"/>
    </source>
</evidence>
<evidence type="ECO:0000256" key="9">
    <source>
        <dbReference type="RuleBase" id="RU367027"/>
    </source>
</evidence>
<organism evidence="14 15">
    <name type="scientific">Malassezia vespertilionis</name>
    <dbReference type="NCBI Taxonomy" id="2020962"/>
    <lineage>
        <taxon>Eukaryota</taxon>
        <taxon>Fungi</taxon>
        <taxon>Dikarya</taxon>
        <taxon>Basidiomycota</taxon>
        <taxon>Ustilaginomycotina</taxon>
        <taxon>Malasseziomycetes</taxon>
        <taxon>Malasseziales</taxon>
        <taxon>Malasseziaceae</taxon>
        <taxon>Malassezia</taxon>
    </lineage>
</organism>
<dbReference type="Gene3D" id="3.40.50.300">
    <property type="entry name" value="P-loop containing nucleotide triphosphate hydrolases"/>
    <property type="match status" value="2"/>
</dbReference>
<dbReference type="SUPFAM" id="SSF52540">
    <property type="entry name" value="P-loop containing nucleoside triphosphate hydrolases"/>
    <property type="match status" value="1"/>
</dbReference>
<dbReference type="Proteomes" id="UP000232875">
    <property type="component" value="Unassembled WGS sequence"/>
</dbReference>
<dbReference type="FunFam" id="3.40.50.300:FF:000861">
    <property type="entry name" value="Fanconi anemia, complementation group M"/>
    <property type="match status" value="1"/>
</dbReference>
<dbReference type="GO" id="GO:0045003">
    <property type="term" value="P:double-strand break repair via synthesis-dependent strand annealing"/>
    <property type="evidence" value="ECO:0007669"/>
    <property type="project" value="TreeGrafter"/>
</dbReference>
<evidence type="ECO:0000256" key="5">
    <source>
        <dbReference type="ARBA" id="ARBA00022806"/>
    </source>
</evidence>
<evidence type="ECO:0000256" key="7">
    <source>
        <dbReference type="ARBA" id="ARBA00023242"/>
    </source>
</evidence>
<keyword evidence="15" id="KW-1185">Reference proteome</keyword>
<dbReference type="CDD" id="cd18033">
    <property type="entry name" value="DEXDc_FANCM"/>
    <property type="match status" value="1"/>
</dbReference>
<dbReference type="OrthoDB" id="164902at2759"/>
<dbReference type="GO" id="GO:0005634">
    <property type="term" value="C:nucleus"/>
    <property type="evidence" value="ECO:0007669"/>
    <property type="project" value="UniProtKB-SubCell"/>
</dbReference>
<evidence type="ECO:0000256" key="10">
    <source>
        <dbReference type="SAM" id="MobiDB-lite"/>
    </source>
</evidence>
<dbReference type="InterPro" id="IPR011545">
    <property type="entry name" value="DEAD/DEAH_box_helicase_dom"/>
</dbReference>
<evidence type="ECO:0000313" key="15">
    <source>
        <dbReference type="Proteomes" id="UP000232875"/>
    </source>
</evidence>
<comment type="subunit">
    <text evidence="9">Interacts with the MHF histone-fold complex to form the FANCM-MHF complex.</text>
</comment>
<dbReference type="Pfam" id="PF00270">
    <property type="entry name" value="DEAD"/>
    <property type="match status" value="1"/>
</dbReference>
<keyword evidence="11" id="KW-0732">Signal</keyword>
<dbReference type="PROSITE" id="PS51194">
    <property type="entry name" value="HELICASE_CTER"/>
    <property type="match status" value="1"/>
</dbReference>
<comment type="function">
    <text evidence="9">ATP-dependent DNA helicase involved in DNA damage repair by homologous recombination and in genome maintenance. Capable of unwinding D-loops. Plays a role in limiting crossover recombinants during mitotic DNA double-strand break (DSB) repair. Component of a FANCM-MHF complex which promotes gene conversion at blocked replication forks, probably by reversal of the stalled fork.</text>
</comment>
<dbReference type="GO" id="GO:0005524">
    <property type="term" value="F:ATP binding"/>
    <property type="evidence" value="ECO:0007669"/>
    <property type="project" value="UniProtKB-UniRule"/>
</dbReference>
<evidence type="ECO:0000313" key="14">
    <source>
        <dbReference type="EMBL" id="PKI82764.1"/>
    </source>
</evidence>
<sequence>MSSPLLAMLLVTSSSRGSYVIFQWPRKPSMVKRYSHVRYYADTEADETPEPEDAGDYLADASDTDSYDSDSSTTYSDASFENDAVVIGNAGDERSWRDTSCERSRMLSSEHSSRNRSASCSRRPRLQSSIHAVQPEELARIKSYTTYLGFDYAVLAAMLSPKPEQCHHKFELIVDDMVFLGAPVLLGHDSKTKDTGVRNSMTMFNLVMVFDRPDSLAALPGMDHTTWMQLYYTLLFKLTAVLFAQESSAGYVSEQNSMLLALRDKCMQNGLWVRDFLQEALLASSLARTIREVQRCLVRNRNALVQVNGVDVHLQLPLLLLQPERASKAIELLRAIDLHDMVVQRGDGPEPRDGLRTSGLTMEQRLQDWTRTTGPFLEPWKTLLFPEGNSLGDELDTILTFVQPLIECFRPTLRGSKTFLQASESLHLDLYKEVYPMVRHFIYYSKAQVVDVPRIQSTYTVDPTLDMDRIVSLKALWSAAFPMMRSLPQFLSDLGGAPRPFVAHFAPRINHSLCFDTLLWLLRHNVVVQLHTYLRLIVTAQDRKRAASLRSAKRELHGKQRDTGLESGSEADEMLLDVLRSQRTTKFPERPALPQCGHAHPHRVESSDSSGDEWPPDHSQGPSPLQPSSHLSKSRTSTPHDLVDELEADEIEARMDELKTRAPPPALIREPVRANRTENEWISAMLAGKHAWYTRWFLRLLPYLNGKHTLDEIISRERLRRGDLKHILHQFQANLLLLYHPMDVADEFDDEFDRGILEHIDVLELQWADKPTASQVDSGSDTLDPAMEALFQTYEHAAPNLPRRPFGNTANLPRPKPAPLKSQVPLSARDASQAPGNALVQQGLFGQAFVATPTPTPTRSTEVHSSQGHVSMAATPSSFIDGARVKTWDHTVFEQGNRVIKRTEEEAADDLVYGPHNPKTPVPRPPVHMTLAVDDDAAQTWIYPVNKPLRAYQLNIVRKALFNNVLVALPTGLGKTFIAAVVILNMFRWYPQGKIIFVAPTRPLVTQQQQACHTICGLPWDTAIELTGSTRRALRDDEWQTKRIFYMTPQTFENDLLSTTCNPRDVVCVVVDEAHRATGNYAYCKVIRHLMYYNPHFRVLALTATPGSRAEQVQDVVNNLHINRIEIRTEEALDIQQYVHHKHEHLIRVPLGAALEELRRAWVNMMQVFYEPLAKVGMLRTADPATLRPFAVRAAAADPHGRRILVSQPYLRGSVTNLASMALALQYLTEQSVRVFCERVQAIAAPAKSSKKVSQKDKLFSTSNPQYCDLLEKMEHVEQDASLATHPKMHELRRVLLGHFAKHKGDTRAMVFCSYRQVVTEIVALLQEAGLRATPFIGQSTDAKGNRGFTQKVQEQVIRDFQAGTFQVLVATSIGEEGLDIGEVDLIACYEAVRDSVRTLQRVGRTGRMRDGQIVVLMTEGREEHNWQHSKDSYKNVQKLVRSATTVELYTDVDRLLPAHCKPEPVMCEVDQPAFDLSALKRTARRSEPKKVRKKRGAAPPDGALLAFCSAGAVRRDAHREGEAPHTAHSSSSVRTNLSDDSEDDEIASGIRVRSSSNTPYSWPSSHGESQRGRALGTRRSDVAIAARTDKR</sequence>
<dbReference type="PANTHER" id="PTHR14025:SF20">
    <property type="entry name" value="FANCONI ANEMIA GROUP M PROTEIN"/>
    <property type="match status" value="1"/>
</dbReference>
<dbReference type="CDD" id="cd12091">
    <property type="entry name" value="FANCM_ID"/>
    <property type="match status" value="1"/>
</dbReference>
<feature type="region of interest" description="Disordered" evidence="10">
    <location>
        <begin position="800"/>
        <end position="822"/>
    </location>
</feature>
<dbReference type="GO" id="GO:0036297">
    <property type="term" value="P:interstrand cross-link repair"/>
    <property type="evidence" value="ECO:0007669"/>
    <property type="project" value="TreeGrafter"/>
</dbReference>
<dbReference type="STRING" id="2020962.A0A2N1J896"/>
<dbReference type="Pfam" id="PF24064">
    <property type="entry name" value="HTH_NPRL3"/>
    <property type="match status" value="1"/>
</dbReference>
<evidence type="ECO:0000256" key="2">
    <source>
        <dbReference type="ARBA" id="ARBA00009889"/>
    </source>
</evidence>
<dbReference type="InterPro" id="IPR014001">
    <property type="entry name" value="Helicase_ATP-bd"/>
</dbReference>
<evidence type="ECO:0000256" key="3">
    <source>
        <dbReference type="ARBA" id="ARBA00022741"/>
    </source>
</evidence>
<comment type="subcellular location">
    <subcellularLocation>
        <location evidence="1 9">Nucleus</location>
    </subcellularLocation>
</comment>